<protein>
    <submittedName>
        <fullName evidence="2">Uncharacterized protein</fullName>
    </submittedName>
</protein>
<dbReference type="KEGG" id="bbrx:BRETT_002526"/>
<proteinExistence type="predicted"/>
<dbReference type="EMBL" id="CP063137">
    <property type="protein sequence ID" value="QOU22349.1"/>
    <property type="molecule type" value="Genomic_DNA"/>
</dbReference>
<evidence type="ECO:0000313" key="3">
    <source>
        <dbReference type="Proteomes" id="UP000663131"/>
    </source>
</evidence>
<accession>A0A871R905</accession>
<feature type="compositionally biased region" description="Basic and acidic residues" evidence="1">
    <location>
        <begin position="73"/>
        <end position="83"/>
    </location>
</feature>
<reference evidence="2" key="2">
    <citation type="journal article" name="BMC Genomics">
        <title>New genome assemblies reveal patterns of domestication and adaptation across Brettanomyces (Dekkera) species.</title>
        <authorList>
            <person name="Roach M.J."/>
            <person name="Borneman A.R."/>
        </authorList>
    </citation>
    <scope>NUCLEOTIDE SEQUENCE</scope>
    <source>
        <strain evidence="2">UCD 2041</strain>
    </source>
</reference>
<dbReference type="GeneID" id="64574450"/>
<dbReference type="RefSeq" id="XP_041138842.1">
    <property type="nucleotide sequence ID" value="XM_041281051.1"/>
</dbReference>
<dbReference type="Proteomes" id="UP000663131">
    <property type="component" value="Chromosome 9"/>
</dbReference>
<organism evidence="2 3">
    <name type="scientific">Dekkera bruxellensis</name>
    <name type="common">Brettanomyces custersii</name>
    <dbReference type="NCBI Taxonomy" id="5007"/>
    <lineage>
        <taxon>Eukaryota</taxon>
        <taxon>Fungi</taxon>
        <taxon>Dikarya</taxon>
        <taxon>Ascomycota</taxon>
        <taxon>Saccharomycotina</taxon>
        <taxon>Pichiomycetes</taxon>
        <taxon>Pichiales</taxon>
        <taxon>Pichiaceae</taxon>
        <taxon>Brettanomyces</taxon>
    </lineage>
</organism>
<sequence>MITVMTNHMRCYIGIKQIDVSETAHLKSARENFRKYVQETVQEITTKLDKTHSKRSSLPQESANGNDSTGKNRNVDRTSDNSFRRTSSSTSSSRKSHQPLLKELSTEFENLSHLAGMYSINAVILARTLSSSSLGFIQVEKDLYGSSDSVLKRTGSPNITAETD</sequence>
<evidence type="ECO:0000313" key="2">
    <source>
        <dbReference type="EMBL" id="QOU22349.1"/>
    </source>
</evidence>
<reference evidence="2" key="1">
    <citation type="submission" date="2020-10" db="EMBL/GenBank/DDBJ databases">
        <authorList>
            <person name="Palmer J.M."/>
        </authorList>
    </citation>
    <scope>NUCLEOTIDE SEQUENCE</scope>
    <source>
        <strain evidence="2">UCD 2041</strain>
    </source>
</reference>
<feature type="region of interest" description="Disordered" evidence="1">
    <location>
        <begin position="47"/>
        <end position="99"/>
    </location>
</feature>
<name>A0A871R905_DEKBR</name>
<evidence type="ECO:0000256" key="1">
    <source>
        <dbReference type="SAM" id="MobiDB-lite"/>
    </source>
</evidence>
<feature type="compositionally biased region" description="Low complexity" evidence="1">
    <location>
        <begin position="84"/>
        <end position="93"/>
    </location>
</feature>
<dbReference type="AlphaFoldDB" id="A0A871R905"/>
<gene>
    <name evidence="2" type="ORF">BRETT_002526</name>
</gene>
<feature type="compositionally biased region" description="Polar residues" evidence="1">
    <location>
        <begin position="56"/>
        <end position="72"/>
    </location>
</feature>